<evidence type="ECO:0000256" key="2">
    <source>
        <dbReference type="ARBA" id="ARBA00005404"/>
    </source>
</evidence>
<dbReference type="FunFam" id="3.10.20.740:FF:000001">
    <property type="entry name" value="NADH-quinone oxidoreductase subunit G"/>
    <property type="match status" value="1"/>
</dbReference>
<evidence type="ECO:0000256" key="5">
    <source>
        <dbReference type="ARBA" id="ARBA00022723"/>
    </source>
</evidence>
<dbReference type="Gene3D" id="2.20.25.90">
    <property type="entry name" value="ADC-like domains"/>
    <property type="match status" value="1"/>
</dbReference>
<dbReference type="GO" id="GO:0046872">
    <property type="term" value="F:metal ion binding"/>
    <property type="evidence" value="ECO:0007669"/>
    <property type="project" value="UniProtKB-KW"/>
</dbReference>
<reference evidence="14" key="1">
    <citation type="submission" date="2020-05" db="EMBL/GenBank/DDBJ databases">
        <authorList>
            <person name="Chiriac C."/>
            <person name="Salcher M."/>
            <person name="Ghai R."/>
            <person name="Kavagutti S V."/>
        </authorList>
    </citation>
    <scope>NUCLEOTIDE SEQUENCE</scope>
</reference>
<dbReference type="InterPro" id="IPR054351">
    <property type="entry name" value="NADH_UbQ_OxRdtase_ferredoxin"/>
</dbReference>
<evidence type="ECO:0000259" key="11">
    <source>
        <dbReference type="PROSITE" id="PS51085"/>
    </source>
</evidence>
<evidence type="ECO:0000259" key="13">
    <source>
        <dbReference type="PROSITE" id="PS51839"/>
    </source>
</evidence>
<dbReference type="InterPro" id="IPR019574">
    <property type="entry name" value="NADH_UbQ_OxRdtase_Gsu_4Fe4S-bd"/>
</dbReference>
<evidence type="ECO:0000256" key="7">
    <source>
        <dbReference type="ARBA" id="ARBA00023004"/>
    </source>
</evidence>
<dbReference type="InterPro" id="IPR006963">
    <property type="entry name" value="Mopterin_OxRdtase_4Fe-4S_dom"/>
</dbReference>
<keyword evidence="5" id="KW-0479">Metal-binding</keyword>
<dbReference type="Gene3D" id="3.40.50.740">
    <property type="match status" value="2"/>
</dbReference>
<dbReference type="AlphaFoldDB" id="A0A6J6U824"/>
<evidence type="ECO:0000256" key="8">
    <source>
        <dbReference type="ARBA" id="ARBA00023014"/>
    </source>
</evidence>
<dbReference type="PROSITE" id="PS51085">
    <property type="entry name" value="2FE2S_FER_2"/>
    <property type="match status" value="1"/>
</dbReference>
<dbReference type="FunFam" id="3.30.70.20:FF:000016">
    <property type="entry name" value="NADH-quinone oxidoreductase"/>
    <property type="match status" value="1"/>
</dbReference>
<dbReference type="SMART" id="SM00926">
    <property type="entry name" value="Molybdop_Fe4S4"/>
    <property type="match status" value="1"/>
</dbReference>
<dbReference type="EMBL" id="CAEZYW010000272">
    <property type="protein sequence ID" value="CAB4755254.1"/>
    <property type="molecule type" value="Genomic_DNA"/>
</dbReference>
<keyword evidence="9" id="KW-0520">NAD</keyword>
<dbReference type="PANTHER" id="PTHR43105">
    <property type="entry name" value="RESPIRATORY NITRATE REDUCTASE"/>
    <property type="match status" value="1"/>
</dbReference>
<dbReference type="SMART" id="SM00929">
    <property type="entry name" value="NADH-G_4Fe-4S_3"/>
    <property type="match status" value="1"/>
</dbReference>
<comment type="cofactor">
    <cofactor evidence="10">
        <name>[2Fe-2S] cluster</name>
        <dbReference type="ChEBI" id="CHEBI:190135"/>
    </cofactor>
</comment>
<dbReference type="InterPro" id="IPR010228">
    <property type="entry name" value="NADH_UbQ_OxRdtase_Gsu"/>
</dbReference>
<name>A0A6J6U824_9ZZZZ</name>
<evidence type="ECO:0000313" key="14">
    <source>
        <dbReference type="EMBL" id="CAB4755254.1"/>
    </source>
</evidence>
<dbReference type="Gene3D" id="3.10.20.740">
    <property type="match status" value="1"/>
</dbReference>
<dbReference type="PANTHER" id="PTHR43105:SF12">
    <property type="entry name" value="NADH-QUINONE OXIDOREDUCTASE SUBUNIT G"/>
    <property type="match status" value="1"/>
</dbReference>
<proteinExistence type="inferred from homology"/>
<comment type="cofactor">
    <cofactor evidence="1">
        <name>[4Fe-4S] cluster</name>
        <dbReference type="ChEBI" id="CHEBI:49883"/>
    </cofactor>
</comment>
<dbReference type="InterPro" id="IPR036010">
    <property type="entry name" value="2Fe-2S_ferredoxin-like_sf"/>
</dbReference>
<feature type="domain" description="2Fe-2S ferredoxin-type" evidence="11">
    <location>
        <begin position="15"/>
        <end position="93"/>
    </location>
</feature>
<comment type="similarity">
    <text evidence="2">Belongs to the complex I 75 kDa subunit family.</text>
</comment>
<feature type="domain" description="4Fe-4S His(Cys)3-ligated-type" evidence="13">
    <location>
        <begin position="95"/>
        <end position="134"/>
    </location>
</feature>
<dbReference type="GO" id="GO:0051537">
    <property type="term" value="F:2 iron, 2 sulfur cluster binding"/>
    <property type="evidence" value="ECO:0007669"/>
    <property type="project" value="UniProtKB-KW"/>
</dbReference>
<dbReference type="InterPro" id="IPR006656">
    <property type="entry name" value="Mopterin_OxRdtase"/>
</dbReference>
<dbReference type="PROSITE" id="PS00642">
    <property type="entry name" value="COMPLEX1_75K_2"/>
    <property type="match status" value="1"/>
</dbReference>
<dbReference type="GO" id="GO:0016020">
    <property type="term" value="C:membrane"/>
    <property type="evidence" value="ECO:0007669"/>
    <property type="project" value="InterPro"/>
</dbReference>
<dbReference type="Pfam" id="PF00384">
    <property type="entry name" value="Molybdopterin"/>
    <property type="match status" value="1"/>
</dbReference>
<keyword evidence="6" id="KW-1278">Translocase</keyword>
<dbReference type="InterPro" id="IPR050123">
    <property type="entry name" value="Prok_molybdopt-oxidoreductase"/>
</dbReference>
<evidence type="ECO:0000256" key="10">
    <source>
        <dbReference type="ARBA" id="ARBA00034078"/>
    </source>
</evidence>
<dbReference type="Gene3D" id="3.30.70.20">
    <property type="match status" value="1"/>
</dbReference>
<keyword evidence="4" id="KW-0001">2Fe-2S</keyword>
<evidence type="ECO:0000256" key="3">
    <source>
        <dbReference type="ARBA" id="ARBA00022485"/>
    </source>
</evidence>
<dbReference type="Pfam" id="PF04879">
    <property type="entry name" value="Molybdop_Fe4S4"/>
    <property type="match status" value="1"/>
</dbReference>
<dbReference type="CDD" id="cd00207">
    <property type="entry name" value="fer2"/>
    <property type="match status" value="1"/>
</dbReference>
<evidence type="ECO:0000259" key="12">
    <source>
        <dbReference type="PROSITE" id="PS51669"/>
    </source>
</evidence>
<dbReference type="PROSITE" id="PS00641">
    <property type="entry name" value="COMPLEX1_75K_1"/>
    <property type="match status" value="1"/>
</dbReference>
<dbReference type="Pfam" id="PF13510">
    <property type="entry name" value="Fer2_4"/>
    <property type="match status" value="1"/>
</dbReference>
<dbReference type="Pfam" id="PF22117">
    <property type="entry name" value="Fer4_Nqo3"/>
    <property type="match status" value="1"/>
</dbReference>
<evidence type="ECO:0000256" key="6">
    <source>
        <dbReference type="ARBA" id="ARBA00022967"/>
    </source>
</evidence>
<sequence>MTITSNAGSDVAAVEMVSVTVDGVTIQVPKGTLAIRAAELLGVEIPRFCDHPLLEPVAACRACLIEVEGIPKPAPACAQVVADGMNIRTQMSSPVAREAQEGVLEFLLLNHPLDCPVCDKGGECPLQNQAMSVGRPESRFDGEKRLFDKPVNVSAEILLDRERCVSCARCTRFADQIAGDPMLELLERGAKQQVGTAADQPFDSYFSGNTVQICPVGALTSAAYRFRARPFDLVSVPTTCEHCASGCSLRTDYRRGTVTRRLAWDDPSVNEEWNCDKGRFAFPYLREGRISGPMVRENGELRPASWPEALDIAARGLTAAGASTGVLVGGRATIEDAYAYSRFARVALGSDNIDFRVRESSDEEAAFLAALVAGTPVTTTYESLERAPMVLTVALEVEDESPIIFLRLRKAARGGRTRVANIGAIATKGLAKMNGELIAALPGDEARALGSLSADVRTALGQPGAVILVGERIAAINGGPSAVAALAAETGASLAWVPRRAGERGALDAGALAGLLPGGRQLVDPAARAEVAAAWGVEPDELPTVAGLSGEQLLMAARDGELAALITAGVELGDFPDNELAVAAIAGAGFVLALENHHSAITEQADVVLPVAVVTEKSGTFLDWEGRPRPFGQVFRDSLAQSDALVLGMIATTMEQRLGAHDVTAIRRELGALGAWQGTRAQAPAAQPAGSSAAEGTLVLAAWRTLIDAGVMQDGEPFLAATARPVVAAVSASTAASLGNPASVTVAGQRGSIVLPVQVSEVIDGAVVLAMNSPGCSIYRDLGARIGDAVSVRAGDTVSVRAGDAREGEGS</sequence>
<dbReference type="NCBIfam" id="NF005895">
    <property type="entry name" value="PRK07860.1"/>
    <property type="match status" value="1"/>
</dbReference>
<protein>
    <submittedName>
        <fullName evidence="14">Unannotated protein</fullName>
    </submittedName>
</protein>
<dbReference type="GO" id="GO:0008137">
    <property type="term" value="F:NADH dehydrogenase (ubiquinone) activity"/>
    <property type="evidence" value="ECO:0007669"/>
    <property type="project" value="InterPro"/>
</dbReference>
<keyword evidence="7" id="KW-0408">Iron</keyword>
<dbReference type="GO" id="GO:0003954">
    <property type="term" value="F:NADH dehydrogenase activity"/>
    <property type="evidence" value="ECO:0007669"/>
    <property type="project" value="TreeGrafter"/>
</dbReference>
<keyword evidence="3" id="KW-0004">4Fe-4S</keyword>
<dbReference type="SUPFAM" id="SSF54862">
    <property type="entry name" value="4Fe-4S ferredoxins"/>
    <property type="match status" value="1"/>
</dbReference>
<evidence type="ECO:0000256" key="9">
    <source>
        <dbReference type="ARBA" id="ARBA00023027"/>
    </source>
</evidence>
<dbReference type="Pfam" id="PF10588">
    <property type="entry name" value="NADH-G_4Fe-4S_3"/>
    <property type="match status" value="1"/>
</dbReference>
<dbReference type="Gene3D" id="3.40.228.10">
    <property type="entry name" value="Dimethylsulfoxide Reductase, domain 2"/>
    <property type="match status" value="1"/>
</dbReference>
<feature type="domain" description="4Fe-4S Mo/W bis-MGD-type" evidence="12">
    <location>
        <begin position="233"/>
        <end position="289"/>
    </location>
</feature>
<dbReference type="SUPFAM" id="SSF53706">
    <property type="entry name" value="Formate dehydrogenase/DMSO reductase, domains 1-3"/>
    <property type="match status" value="1"/>
</dbReference>
<dbReference type="GO" id="GO:0042773">
    <property type="term" value="P:ATP synthesis coupled electron transport"/>
    <property type="evidence" value="ECO:0007669"/>
    <property type="project" value="InterPro"/>
</dbReference>
<dbReference type="NCBIfam" id="TIGR01973">
    <property type="entry name" value="NuoG"/>
    <property type="match status" value="1"/>
</dbReference>
<gene>
    <name evidence="14" type="ORF">UFOPK2786_01515</name>
</gene>
<dbReference type="InterPro" id="IPR001041">
    <property type="entry name" value="2Fe-2S_ferredoxin-type"/>
</dbReference>
<organism evidence="14">
    <name type="scientific">freshwater metagenome</name>
    <dbReference type="NCBI Taxonomy" id="449393"/>
    <lineage>
        <taxon>unclassified sequences</taxon>
        <taxon>metagenomes</taxon>
        <taxon>ecological metagenomes</taxon>
    </lineage>
</organism>
<dbReference type="SUPFAM" id="SSF54292">
    <property type="entry name" value="2Fe-2S ferredoxin-like"/>
    <property type="match status" value="1"/>
</dbReference>
<dbReference type="InterPro" id="IPR000283">
    <property type="entry name" value="NADH_UbQ_OxRdtase_75kDa_su_CS"/>
</dbReference>
<dbReference type="PROSITE" id="PS00643">
    <property type="entry name" value="COMPLEX1_75K_3"/>
    <property type="match status" value="1"/>
</dbReference>
<dbReference type="PROSITE" id="PS51669">
    <property type="entry name" value="4FE4S_MOW_BIS_MGD"/>
    <property type="match status" value="1"/>
</dbReference>
<dbReference type="GO" id="GO:0051539">
    <property type="term" value="F:4 iron, 4 sulfur cluster binding"/>
    <property type="evidence" value="ECO:0007669"/>
    <property type="project" value="UniProtKB-KW"/>
</dbReference>
<evidence type="ECO:0000256" key="1">
    <source>
        <dbReference type="ARBA" id="ARBA00001966"/>
    </source>
</evidence>
<evidence type="ECO:0000256" key="4">
    <source>
        <dbReference type="ARBA" id="ARBA00022714"/>
    </source>
</evidence>
<dbReference type="PROSITE" id="PS51839">
    <property type="entry name" value="4FE4S_HC3"/>
    <property type="match status" value="1"/>
</dbReference>
<keyword evidence="8" id="KW-0411">Iron-sulfur</keyword>
<accession>A0A6J6U824</accession>